<dbReference type="EMBL" id="HE575315">
    <property type="protein sequence ID" value="CCC89573.1"/>
    <property type="molecule type" value="Genomic_DNA"/>
</dbReference>
<name>G0UJM0_TRYCI</name>
<accession>G0UJM0</accession>
<organism evidence="1">
    <name type="scientific">Trypanosoma congolense (strain IL3000)</name>
    <dbReference type="NCBI Taxonomy" id="1068625"/>
    <lineage>
        <taxon>Eukaryota</taxon>
        <taxon>Discoba</taxon>
        <taxon>Euglenozoa</taxon>
        <taxon>Kinetoplastea</taxon>
        <taxon>Metakinetoplastina</taxon>
        <taxon>Trypanosomatida</taxon>
        <taxon>Trypanosomatidae</taxon>
        <taxon>Trypanosoma</taxon>
        <taxon>Nannomonas</taxon>
    </lineage>
</organism>
<gene>
    <name evidence="1" type="ORF">TCIL3000_2_1510</name>
</gene>
<protein>
    <submittedName>
        <fullName evidence="1">Uncharacterized protein TCIL3000_2_1510</fullName>
    </submittedName>
</protein>
<evidence type="ECO:0000313" key="1">
    <source>
        <dbReference type="EMBL" id="CCC89573.1"/>
    </source>
</evidence>
<dbReference type="AlphaFoldDB" id="G0UJM0"/>
<proteinExistence type="predicted"/>
<dbReference type="VEuPathDB" id="TriTrypDB:TcIL3000_2_1510"/>
<reference evidence="1" key="1">
    <citation type="journal article" date="2012" name="Proc. Natl. Acad. Sci. U.S.A.">
        <title>Antigenic diversity is generated by distinct evolutionary mechanisms in African trypanosome species.</title>
        <authorList>
            <person name="Jackson A.P."/>
            <person name="Berry A."/>
            <person name="Aslett M."/>
            <person name="Allison H.C."/>
            <person name="Burton P."/>
            <person name="Vavrova-Anderson J."/>
            <person name="Brown R."/>
            <person name="Browne H."/>
            <person name="Corton N."/>
            <person name="Hauser H."/>
            <person name="Gamble J."/>
            <person name="Gilderthorp R."/>
            <person name="Marcello L."/>
            <person name="McQuillan J."/>
            <person name="Otto T.D."/>
            <person name="Quail M.A."/>
            <person name="Sanders M.J."/>
            <person name="van Tonder A."/>
            <person name="Ginger M.L."/>
            <person name="Field M.C."/>
            <person name="Barry J.D."/>
            <person name="Hertz-Fowler C."/>
            <person name="Berriman M."/>
        </authorList>
    </citation>
    <scope>NUCLEOTIDE SEQUENCE</scope>
    <source>
        <strain evidence="1">IL3000</strain>
    </source>
</reference>
<sequence>MENPAEGSLCRIFGYRGTGLLGELDTFDPDLLQRVSSETREQLLESMNCVEGKQEGASTQVEVLSSEGMCRMVTGRCFHGMSGAPLLVDEKTCGGVLYGKHPSGENAIGYVPVRSFVDFVLESLRRESVS</sequence>